<keyword evidence="2" id="KW-1185">Reference proteome</keyword>
<dbReference type="Proteomes" id="UP000037178">
    <property type="component" value="Unassembled WGS sequence"/>
</dbReference>
<dbReference type="InterPro" id="IPR019734">
    <property type="entry name" value="TPR_rpt"/>
</dbReference>
<dbReference type="EMBL" id="LFTY01000002">
    <property type="protein sequence ID" value="KMW59091.1"/>
    <property type="molecule type" value="Genomic_DNA"/>
</dbReference>
<evidence type="ECO:0000313" key="2">
    <source>
        <dbReference type="Proteomes" id="UP000037178"/>
    </source>
</evidence>
<evidence type="ECO:0000313" key="1">
    <source>
        <dbReference type="EMBL" id="KMW59091.1"/>
    </source>
</evidence>
<dbReference type="AlphaFoldDB" id="A0A0J9E8W5"/>
<gene>
    <name evidence="1" type="ORF">AIOL_004072</name>
</gene>
<keyword evidence="1" id="KW-0456">Lyase</keyword>
<name>A0A0J9E8W5_9RHOB</name>
<accession>A0A0J9E8W5</accession>
<dbReference type="STRING" id="1675527.AIOL_004072"/>
<dbReference type="Gene3D" id="1.25.40.10">
    <property type="entry name" value="Tetratricopeptide repeat domain"/>
    <property type="match status" value="1"/>
</dbReference>
<dbReference type="Pfam" id="PF14559">
    <property type="entry name" value="TPR_19"/>
    <property type="match status" value="1"/>
</dbReference>
<dbReference type="PANTHER" id="PTHR12558:SF33">
    <property type="entry name" value="BLL7664 PROTEIN"/>
    <property type="match status" value="1"/>
</dbReference>
<protein>
    <submittedName>
        <fullName evidence="1">Adenylate cyclase</fullName>
        <ecNumber evidence="1">4.6.1.1</ecNumber>
    </submittedName>
</protein>
<dbReference type="GO" id="GO:0004016">
    <property type="term" value="F:adenylate cyclase activity"/>
    <property type="evidence" value="ECO:0007669"/>
    <property type="project" value="UniProtKB-EC"/>
</dbReference>
<dbReference type="EC" id="4.6.1.1" evidence="1"/>
<dbReference type="PANTHER" id="PTHR12558">
    <property type="entry name" value="CELL DIVISION CYCLE 16,23,27"/>
    <property type="match status" value="1"/>
</dbReference>
<dbReference type="InterPro" id="IPR011990">
    <property type="entry name" value="TPR-like_helical_dom_sf"/>
</dbReference>
<comment type="caution">
    <text evidence="1">The sequence shown here is derived from an EMBL/GenBank/DDBJ whole genome shotgun (WGS) entry which is preliminary data.</text>
</comment>
<proteinExistence type="predicted"/>
<organism evidence="1 2">
    <name type="scientific">Candidatus Rhodobacter oscarellae</name>
    <dbReference type="NCBI Taxonomy" id="1675527"/>
    <lineage>
        <taxon>Bacteria</taxon>
        <taxon>Pseudomonadati</taxon>
        <taxon>Pseudomonadota</taxon>
        <taxon>Alphaproteobacteria</taxon>
        <taxon>Rhodobacterales</taxon>
        <taxon>Rhodobacter group</taxon>
        <taxon>Rhodobacter</taxon>
    </lineage>
</organism>
<dbReference type="PATRIC" id="fig|1675527.3.peg.4269"/>
<reference evidence="1 2" key="1">
    <citation type="submission" date="2015-06" db="EMBL/GenBank/DDBJ databases">
        <title>Draft genome sequence of an Alphaproteobacteria species associated to the Mediterranean sponge Oscarella lobularis.</title>
        <authorList>
            <person name="Jourda C."/>
            <person name="Santini S."/>
            <person name="Claverie J.-M."/>
        </authorList>
    </citation>
    <scope>NUCLEOTIDE SEQUENCE [LARGE SCALE GENOMIC DNA]</scope>
    <source>
        <strain evidence="1">IGS</strain>
    </source>
</reference>
<sequence>MALIIIGAGLFRAPDAQLRPSIAVLPFEHIAEDDSQVFFTDGVSKSITANLSRFEGLFVVSSHSAFQYRDSDKPPEQIAAELGVRYLLSGDVQYGGELLLIRAFLTDSSDGKALWAQDFTAPRTGVLDVQSEVSARIATMLVERVEVATSRWAKSVTPDDLSAYELALRSEPPAITRDGLNKANALLDRAIALSPDFPLAHSLKAKNDLMLWRHSLAEDLDAALRQARASAARALDLDNNSYQAYHALSQIDLYADQDHVQALANLTKALQINPNDADLMVRLATLLGFMNRDAEALGWIDRAMRQNPLHPVWYHWNAAFVYEVAGEHERAIVASKKALSVYKSSASIRRILIAAHGHLGQWQDAERYAAEILEGFPDFGLSSHMRNSPFMDPEEKSEYWQLFRRAGLPD</sequence>
<dbReference type="SMART" id="SM00028">
    <property type="entry name" value="TPR"/>
    <property type="match status" value="4"/>
</dbReference>
<dbReference type="SUPFAM" id="SSF48452">
    <property type="entry name" value="TPR-like"/>
    <property type="match status" value="1"/>
</dbReference>